<gene>
    <name evidence="3" type="ORF">AERYTH_13215</name>
</gene>
<keyword evidence="4" id="KW-1185">Reference proteome</keyword>
<dbReference type="PATRIC" id="fig|2041.4.peg.2756"/>
<dbReference type="InterPro" id="IPR006099">
    <property type="entry name" value="MeMalonylCoA_mutase_a/b_cat"/>
</dbReference>
<dbReference type="GO" id="GO:0004494">
    <property type="term" value="F:methylmalonyl-CoA mutase activity"/>
    <property type="evidence" value="ECO:0007669"/>
    <property type="project" value="UniProtKB-EC"/>
</dbReference>
<dbReference type="GO" id="GO:0019678">
    <property type="term" value="P:propionate metabolic process, methylmalonyl pathway"/>
    <property type="evidence" value="ECO:0007669"/>
    <property type="project" value="TreeGrafter"/>
</dbReference>
<dbReference type="Pfam" id="PF01642">
    <property type="entry name" value="MM_CoA_mutase"/>
    <property type="match status" value="1"/>
</dbReference>
<accession>A0A0U4BCZ0</accession>
<dbReference type="GO" id="GO:0031419">
    <property type="term" value="F:cobalamin binding"/>
    <property type="evidence" value="ECO:0007669"/>
    <property type="project" value="UniProtKB-KW"/>
</dbReference>
<dbReference type="PANTHER" id="PTHR48101">
    <property type="entry name" value="METHYLMALONYL-COA MUTASE, MITOCHONDRIAL-RELATED"/>
    <property type="match status" value="1"/>
</dbReference>
<dbReference type="InterPro" id="IPR016176">
    <property type="entry name" value="Cbl-dep_enz_cat"/>
</dbReference>
<evidence type="ECO:0000259" key="2">
    <source>
        <dbReference type="Pfam" id="PF01642"/>
    </source>
</evidence>
<dbReference type="KEGG" id="aer:AERYTH_13215"/>
<dbReference type="SUPFAM" id="SSF51703">
    <property type="entry name" value="Cobalamin (vitamin B12)-dependent enzymes"/>
    <property type="match status" value="1"/>
</dbReference>
<comment type="subunit">
    <text evidence="1">Heterodimer of an alpha and a beta chain.</text>
</comment>
<dbReference type="RefSeq" id="WP_067859587.1">
    <property type="nucleotide sequence ID" value="NZ_CP011502.1"/>
</dbReference>
<dbReference type="Proteomes" id="UP000067689">
    <property type="component" value="Chromosome"/>
</dbReference>
<dbReference type="PANTHER" id="PTHR48101:SF4">
    <property type="entry name" value="METHYLMALONYL-COA MUTASE, MITOCHONDRIAL"/>
    <property type="match status" value="1"/>
</dbReference>
<name>A0A0U4BCZ0_9ACTN</name>
<dbReference type="STRING" id="2041.AERYTH_13215"/>
<dbReference type="OrthoDB" id="9762378at2"/>
<dbReference type="EMBL" id="CP011502">
    <property type="protein sequence ID" value="ALX05588.1"/>
    <property type="molecule type" value="Genomic_DNA"/>
</dbReference>
<reference evidence="3 4" key="1">
    <citation type="journal article" date="1991" name="Int. J. Syst. Bacteriol.">
        <title>Description of the erythromycin-producing bacterium Arthrobacter sp. strain NRRL B-3381 as Aeromicrobium erythreum gen. nov., sp. nov.</title>
        <authorList>
            <person name="Miller E.S."/>
            <person name="Woese C.R."/>
            <person name="Brenner S."/>
        </authorList>
    </citation>
    <scope>NUCLEOTIDE SEQUENCE [LARGE SCALE GENOMIC DNA]</scope>
    <source>
        <strain evidence="3 4">AR18</strain>
    </source>
</reference>
<evidence type="ECO:0000313" key="3">
    <source>
        <dbReference type="EMBL" id="ALX05588.1"/>
    </source>
</evidence>
<dbReference type="AlphaFoldDB" id="A0A0U4BCZ0"/>
<dbReference type="GO" id="GO:0005737">
    <property type="term" value="C:cytoplasm"/>
    <property type="evidence" value="ECO:0007669"/>
    <property type="project" value="TreeGrafter"/>
</dbReference>
<evidence type="ECO:0000256" key="1">
    <source>
        <dbReference type="ARBA" id="ARBA00011870"/>
    </source>
</evidence>
<dbReference type="Gene3D" id="3.20.20.240">
    <property type="entry name" value="Methylmalonyl-CoA mutase"/>
    <property type="match status" value="1"/>
</dbReference>
<dbReference type="CDD" id="cd03677">
    <property type="entry name" value="MM_CoA_mutase_beta"/>
    <property type="match status" value="1"/>
</dbReference>
<sequence>MASDLGSGVGPEATVAVPLADGVAPDVAAWEKATAAVLRKTKKLADDAPDADVWGLLTRRTLDGIGVTPLGTPALTADLPETGLPGQAPFTRGSAATRELDGWDVRAWFTDPDPDVTAEQVVTDLENGANSLWLSVGDGAIPTSALARVLEPVFVDLAPVVVEDPTDPLAAAQALDAVLDDKAVAPAPGTSYGADPLGAHARTVLGIGLEGAVTDPAVAVEVAHLAQRRGARGIVVDATAVHDAGASDVQELAYSLLAGAAYLRLLVEAGLDVDAAADQLDVRLAATDEQFPTIAKLRAARRTWARLLELSGVAETGRGQRQHVVTSRPMMASYDPYVNMLRTCVATFAAGVGGATSVTVLPFDEPLGLPEAFSRRIARNTSSLLISESHVARVTDPAGGSHAVEKLTDDLARSAWELFGELDAAASDGGLVAALEVLRPKVEQTVSDRALDIARRKRPVTGVSEFPNLHEELPQRRPYGRTQPVLRYAREFEAMRDDRAAQPVFLATLGRVAQHTARATFAANLFAAGGIDTVTAGATDGVEAVVEAYRQADAPAVVCLAGPDPLYAEWGGDLVAALREAGARHVVLAGKPESVDADVDDSCAAGLDALAFLRRTREEVTA</sequence>
<proteinExistence type="predicted"/>
<organism evidence="3 4">
    <name type="scientific">Aeromicrobium erythreum</name>
    <dbReference type="NCBI Taxonomy" id="2041"/>
    <lineage>
        <taxon>Bacteria</taxon>
        <taxon>Bacillati</taxon>
        <taxon>Actinomycetota</taxon>
        <taxon>Actinomycetes</taxon>
        <taxon>Propionibacteriales</taxon>
        <taxon>Nocardioidaceae</taxon>
        <taxon>Aeromicrobium</taxon>
    </lineage>
</organism>
<protein>
    <submittedName>
        <fullName evidence="3">Methylmalonyl-CoA mutase subunit</fullName>
    </submittedName>
</protein>
<evidence type="ECO:0000313" key="4">
    <source>
        <dbReference type="Proteomes" id="UP000067689"/>
    </source>
</evidence>
<feature type="domain" description="Methylmalonyl-CoA mutase alpha/beta chain catalytic" evidence="2">
    <location>
        <begin position="232"/>
        <end position="540"/>
    </location>
</feature>
<dbReference type="Gene3D" id="3.40.50.280">
    <property type="entry name" value="Cobalamin-binding domain"/>
    <property type="match status" value="1"/>
</dbReference>